<keyword evidence="3" id="KW-1185">Reference proteome</keyword>
<gene>
    <name evidence="2" type="ORF">ACH5RR_025660</name>
</gene>
<evidence type="ECO:0000313" key="2">
    <source>
        <dbReference type="EMBL" id="KAL3512943.1"/>
    </source>
</evidence>
<dbReference type="EMBL" id="JBJUIK010000011">
    <property type="protein sequence ID" value="KAL3512943.1"/>
    <property type="molecule type" value="Genomic_DNA"/>
</dbReference>
<dbReference type="AlphaFoldDB" id="A0ABD2Z5B1"/>
<feature type="region of interest" description="Disordered" evidence="1">
    <location>
        <begin position="111"/>
        <end position="156"/>
    </location>
</feature>
<comment type="caution">
    <text evidence="2">The sequence shown here is derived from an EMBL/GenBank/DDBJ whole genome shotgun (WGS) entry which is preliminary data.</text>
</comment>
<sequence length="188" mass="20680">MVSDDLNETSNMKVGCQGGGYDCENWLVEKSGVKILGKCGIGEVGICGVKKWGSSEASEEGPPPAGAPTSKLQFHLLNSSTRLIGMPPLHSQLHQLKIGQPKVVHEIGSENENKSGNRLEVETDEEVEEKTEEEVEGETEEDVEHESEDVIPIPYKKRSKKKTSSLLMLEFVRSELPVPIVNWKMIGP</sequence>
<proteinExistence type="predicted"/>
<dbReference type="Proteomes" id="UP001630127">
    <property type="component" value="Unassembled WGS sequence"/>
</dbReference>
<protein>
    <submittedName>
        <fullName evidence="2">Uncharacterized protein</fullName>
    </submittedName>
</protein>
<organism evidence="2 3">
    <name type="scientific">Cinchona calisaya</name>
    <dbReference type="NCBI Taxonomy" id="153742"/>
    <lineage>
        <taxon>Eukaryota</taxon>
        <taxon>Viridiplantae</taxon>
        <taxon>Streptophyta</taxon>
        <taxon>Embryophyta</taxon>
        <taxon>Tracheophyta</taxon>
        <taxon>Spermatophyta</taxon>
        <taxon>Magnoliopsida</taxon>
        <taxon>eudicotyledons</taxon>
        <taxon>Gunneridae</taxon>
        <taxon>Pentapetalae</taxon>
        <taxon>asterids</taxon>
        <taxon>lamiids</taxon>
        <taxon>Gentianales</taxon>
        <taxon>Rubiaceae</taxon>
        <taxon>Cinchonoideae</taxon>
        <taxon>Cinchoneae</taxon>
        <taxon>Cinchona</taxon>
    </lineage>
</organism>
<feature type="compositionally biased region" description="Basic and acidic residues" evidence="1">
    <location>
        <begin position="111"/>
        <end position="121"/>
    </location>
</feature>
<reference evidence="2 3" key="1">
    <citation type="submission" date="2024-11" db="EMBL/GenBank/DDBJ databases">
        <title>A near-complete genome assembly of Cinchona calisaya.</title>
        <authorList>
            <person name="Lian D.C."/>
            <person name="Zhao X.W."/>
            <person name="Wei L."/>
        </authorList>
    </citation>
    <scope>NUCLEOTIDE SEQUENCE [LARGE SCALE GENOMIC DNA]</scope>
    <source>
        <tissue evidence="2">Nenye</tissue>
    </source>
</reference>
<feature type="compositionally biased region" description="Acidic residues" evidence="1">
    <location>
        <begin position="122"/>
        <end position="149"/>
    </location>
</feature>
<evidence type="ECO:0000313" key="3">
    <source>
        <dbReference type="Proteomes" id="UP001630127"/>
    </source>
</evidence>
<evidence type="ECO:0000256" key="1">
    <source>
        <dbReference type="SAM" id="MobiDB-lite"/>
    </source>
</evidence>
<accession>A0ABD2Z5B1</accession>
<name>A0ABD2Z5B1_9GENT</name>